<organism evidence="2 3">
    <name type="scientific">Gigaspora margarita</name>
    <dbReference type="NCBI Taxonomy" id="4874"/>
    <lineage>
        <taxon>Eukaryota</taxon>
        <taxon>Fungi</taxon>
        <taxon>Fungi incertae sedis</taxon>
        <taxon>Mucoromycota</taxon>
        <taxon>Glomeromycotina</taxon>
        <taxon>Glomeromycetes</taxon>
        <taxon>Diversisporales</taxon>
        <taxon>Gigasporaceae</taxon>
        <taxon>Gigaspora</taxon>
    </lineage>
</organism>
<evidence type="ECO:0000259" key="1">
    <source>
        <dbReference type="Pfam" id="PF12937"/>
    </source>
</evidence>
<feature type="domain" description="F-box" evidence="1">
    <location>
        <begin position="11"/>
        <end position="51"/>
    </location>
</feature>
<dbReference type="SUPFAM" id="SSF52047">
    <property type="entry name" value="RNI-like"/>
    <property type="match status" value="1"/>
</dbReference>
<evidence type="ECO:0000313" key="3">
    <source>
        <dbReference type="Proteomes" id="UP000439903"/>
    </source>
</evidence>
<dbReference type="InterPro" id="IPR036047">
    <property type="entry name" value="F-box-like_dom_sf"/>
</dbReference>
<dbReference type="Gene3D" id="3.80.10.10">
    <property type="entry name" value="Ribonuclease Inhibitor"/>
    <property type="match status" value="1"/>
</dbReference>
<dbReference type="EMBL" id="WTPW01001120">
    <property type="protein sequence ID" value="KAF0454748.1"/>
    <property type="molecule type" value="Genomic_DNA"/>
</dbReference>
<reference evidence="2 3" key="1">
    <citation type="journal article" date="2019" name="Environ. Microbiol.">
        <title>At the nexus of three kingdoms: the genome of the mycorrhizal fungus Gigaspora margarita provides insights into plant, endobacterial and fungal interactions.</title>
        <authorList>
            <person name="Venice F."/>
            <person name="Ghignone S."/>
            <person name="Salvioli di Fossalunga A."/>
            <person name="Amselem J."/>
            <person name="Novero M."/>
            <person name="Xianan X."/>
            <person name="Sedzielewska Toro K."/>
            <person name="Morin E."/>
            <person name="Lipzen A."/>
            <person name="Grigoriev I.V."/>
            <person name="Henrissat B."/>
            <person name="Martin F.M."/>
            <person name="Bonfante P."/>
        </authorList>
    </citation>
    <scope>NUCLEOTIDE SEQUENCE [LARGE SCALE GENOMIC DNA]</scope>
    <source>
        <strain evidence="2 3">BEG34</strain>
    </source>
</reference>
<dbReference type="Pfam" id="PF12937">
    <property type="entry name" value="F-box-like"/>
    <property type="match status" value="1"/>
</dbReference>
<dbReference type="OrthoDB" id="10316595at2759"/>
<dbReference type="AlphaFoldDB" id="A0A8H4A972"/>
<dbReference type="InterPro" id="IPR032675">
    <property type="entry name" value="LRR_dom_sf"/>
</dbReference>
<proteinExistence type="predicted"/>
<gene>
    <name evidence="2" type="ORF">F8M41_001527</name>
</gene>
<keyword evidence="3" id="KW-1185">Reference proteome</keyword>
<dbReference type="SUPFAM" id="SSF81383">
    <property type="entry name" value="F-box domain"/>
    <property type="match status" value="1"/>
</dbReference>
<evidence type="ECO:0000313" key="2">
    <source>
        <dbReference type="EMBL" id="KAF0454748.1"/>
    </source>
</evidence>
<accession>A0A8H4A972</accession>
<name>A0A8H4A972_GIGMA</name>
<dbReference type="Proteomes" id="UP000439903">
    <property type="component" value="Unassembled WGS sequence"/>
</dbReference>
<dbReference type="InterPro" id="IPR001810">
    <property type="entry name" value="F-box_dom"/>
</dbReference>
<comment type="caution">
    <text evidence="2">The sequence shown here is derived from an EMBL/GenBank/DDBJ whole genome shotgun (WGS) entry which is preliminary data.</text>
</comment>
<protein>
    <recommendedName>
        <fullName evidence="1">F-box domain-containing protein</fullName>
    </recommendedName>
</protein>
<sequence length="518" mass="60253">MASKMLMGDMPELMENILNNLNKEFNSLYSCALVSRHWCKISIPILWQDPFSFDCRPLIISGYLSSLGKDEKFRLQTMLTAYNIGTQFPKPIFDYANFLKVLDLYLLKCKVEDWLIFQQYPNPSYNIVTFTIIKLLFKNFIESGATLQGLYLDFSVLDEIQPEIFSSLEQNMQFLSRLQGLSIRSICIDSNINIESLTTLLKILEKGTTELSALNIKVPEYYDPQLFHSLVCIINSQKQLEQFYMADTFGLSENFPSIFSALKSQKQSLREVGIMGCKFTEVFKVLTNFENLETLRIRNCEFSNNTELLKILEKNFYKIKTFEVVTNMEFDTLIIVQCIKKFGTLLQQLKLETIGGDIIEKSLLLKTIKSFCPNITYLYIRDIGLSAQFQELIGNLQKLQFFTLYNMVDVLDEITEEELRRQVIQFARILPSTLQYLDIMRSRLNLYIDILLNHCNAPLEKLIISHLDDEKNAKALIEFSIRKRTLNYVGVYDLNETFKKEMEGYVTLVRYENVVVDL</sequence>